<dbReference type="Proteomes" id="UP000601736">
    <property type="component" value="Unassembled WGS sequence"/>
</dbReference>
<reference evidence="1" key="1">
    <citation type="submission" date="2021-02" db="EMBL/GenBank/DDBJ databases">
        <authorList>
            <person name="Han P."/>
        </authorList>
    </citation>
    <scope>NUCLEOTIDE SEQUENCE</scope>
    <source>
        <strain evidence="1">Nitrosomonas nitrosa 18-3D</strain>
    </source>
</reference>
<comment type="caution">
    <text evidence="1">The sequence shown here is derived from an EMBL/GenBank/DDBJ whole genome shotgun (WGS) entry which is preliminary data.</text>
</comment>
<dbReference type="EMBL" id="CAJNAP010000001">
    <property type="protein sequence ID" value="CAE6482925.1"/>
    <property type="molecule type" value="Genomic_DNA"/>
</dbReference>
<organism evidence="1 2">
    <name type="scientific">Nitrosomonas nitrosa</name>
    <dbReference type="NCBI Taxonomy" id="52442"/>
    <lineage>
        <taxon>Bacteria</taxon>
        <taxon>Pseudomonadati</taxon>
        <taxon>Pseudomonadota</taxon>
        <taxon>Betaproteobacteria</taxon>
        <taxon>Nitrosomonadales</taxon>
        <taxon>Nitrosomonadaceae</taxon>
        <taxon>Nitrosomonas</taxon>
    </lineage>
</organism>
<evidence type="ECO:0000313" key="2">
    <source>
        <dbReference type="Proteomes" id="UP000601736"/>
    </source>
</evidence>
<gene>
    <name evidence="1" type="ORF">NMYAN_10017</name>
</gene>
<sequence length="65" mass="6925">MNPSILPPALVWCCRTSMIPWPTFSVALILRCTELNAKGGTGSAYSSLMELGAEVAEQTPSLNKA</sequence>
<protein>
    <submittedName>
        <fullName evidence="1">Uncharacterized protein</fullName>
    </submittedName>
</protein>
<proteinExistence type="predicted"/>
<evidence type="ECO:0000313" key="1">
    <source>
        <dbReference type="EMBL" id="CAE6482925.1"/>
    </source>
</evidence>
<accession>A0A8H9D877</accession>
<dbReference type="AlphaFoldDB" id="A0A8H9D877"/>
<name>A0A8H9D877_9PROT</name>